<evidence type="ECO:0000313" key="5">
    <source>
        <dbReference type="EMBL" id="WMS88188.1"/>
    </source>
</evidence>
<keyword evidence="1" id="KW-0540">Nuclease</keyword>
<sequence length="226" mass="25600">MFQKWRIRRQLSLSSALFQEYLKALPKVGDQSFMDCSYISLDIETDGLDPKQDSVLSLASVLLSGAVIRLSETAYYFVQAEKLQTTKNIEVHGIHPSEMTQGIREKELMEHVLSQLKGKIFIAHNASFDWAFLNQICLRNFGSPFFCPVIDTMRVEQARLERKQFVMNRGSLTLSACRARYGLPMFDEHDARNDAMATAELLLAQVNAMGGYARVKVRDLGVKLKG</sequence>
<dbReference type="EMBL" id="CP133548">
    <property type="protein sequence ID" value="WMS88188.1"/>
    <property type="molecule type" value="Genomic_DNA"/>
</dbReference>
<dbReference type="Proteomes" id="UP001239782">
    <property type="component" value="Chromosome"/>
</dbReference>
<gene>
    <name evidence="5" type="ORF">Q9312_04550</name>
</gene>
<dbReference type="SUPFAM" id="SSF53098">
    <property type="entry name" value="Ribonuclease H-like"/>
    <property type="match status" value="1"/>
</dbReference>
<reference evidence="5 6" key="1">
    <citation type="submission" date="2023-08" db="EMBL/GenBank/DDBJ databases">
        <title>Pleionea litopenaei sp. nov., isolated from stomach of juvenile Litopenaeus vannamei.</title>
        <authorList>
            <person name="Rho A.M."/>
            <person name="Hwang C.Y."/>
        </authorList>
    </citation>
    <scope>NUCLEOTIDE SEQUENCE [LARGE SCALE GENOMIC DNA]</scope>
    <source>
        <strain evidence="5 6">HL-JVS1</strain>
    </source>
</reference>
<dbReference type="InterPro" id="IPR013520">
    <property type="entry name" value="Ribonucl_H"/>
</dbReference>
<protein>
    <submittedName>
        <fullName evidence="5">3'-5' exonuclease</fullName>
    </submittedName>
</protein>
<dbReference type="InterPro" id="IPR036397">
    <property type="entry name" value="RNaseH_sf"/>
</dbReference>
<dbReference type="GO" id="GO:0006259">
    <property type="term" value="P:DNA metabolic process"/>
    <property type="evidence" value="ECO:0007669"/>
    <property type="project" value="UniProtKB-ARBA"/>
</dbReference>
<evidence type="ECO:0000256" key="2">
    <source>
        <dbReference type="ARBA" id="ARBA00022801"/>
    </source>
</evidence>
<name>A0AA51RV25_9GAMM</name>
<evidence type="ECO:0000256" key="1">
    <source>
        <dbReference type="ARBA" id="ARBA00022722"/>
    </source>
</evidence>
<dbReference type="AlphaFoldDB" id="A0AA51RV25"/>
<keyword evidence="3 5" id="KW-0269">Exonuclease</keyword>
<evidence type="ECO:0000256" key="3">
    <source>
        <dbReference type="ARBA" id="ARBA00022839"/>
    </source>
</evidence>
<dbReference type="Pfam" id="PF00929">
    <property type="entry name" value="RNase_T"/>
    <property type="match status" value="1"/>
</dbReference>
<feature type="domain" description="Exonuclease" evidence="4">
    <location>
        <begin position="37"/>
        <end position="211"/>
    </location>
</feature>
<dbReference type="GO" id="GO:0005829">
    <property type="term" value="C:cytosol"/>
    <property type="evidence" value="ECO:0007669"/>
    <property type="project" value="TreeGrafter"/>
</dbReference>
<keyword evidence="2" id="KW-0378">Hydrolase</keyword>
<evidence type="ECO:0000259" key="4">
    <source>
        <dbReference type="SMART" id="SM00479"/>
    </source>
</evidence>
<dbReference type="KEGG" id="plei:Q9312_04550"/>
<dbReference type="PANTHER" id="PTHR30231">
    <property type="entry name" value="DNA POLYMERASE III SUBUNIT EPSILON"/>
    <property type="match status" value="1"/>
</dbReference>
<organism evidence="5 6">
    <name type="scientific">Pleionea litopenaei</name>
    <dbReference type="NCBI Taxonomy" id="3070815"/>
    <lineage>
        <taxon>Bacteria</taxon>
        <taxon>Pseudomonadati</taxon>
        <taxon>Pseudomonadota</taxon>
        <taxon>Gammaproteobacteria</taxon>
        <taxon>Oceanospirillales</taxon>
        <taxon>Pleioneaceae</taxon>
        <taxon>Pleionea</taxon>
    </lineage>
</organism>
<dbReference type="PANTHER" id="PTHR30231:SF4">
    <property type="entry name" value="PROTEIN NEN2"/>
    <property type="match status" value="1"/>
</dbReference>
<dbReference type="SMART" id="SM00479">
    <property type="entry name" value="EXOIII"/>
    <property type="match status" value="1"/>
</dbReference>
<dbReference type="GO" id="GO:0003676">
    <property type="term" value="F:nucleic acid binding"/>
    <property type="evidence" value="ECO:0007669"/>
    <property type="project" value="InterPro"/>
</dbReference>
<dbReference type="CDD" id="cd06127">
    <property type="entry name" value="DEDDh"/>
    <property type="match status" value="1"/>
</dbReference>
<evidence type="ECO:0000313" key="6">
    <source>
        <dbReference type="Proteomes" id="UP001239782"/>
    </source>
</evidence>
<keyword evidence="6" id="KW-1185">Reference proteome</keyword>
<dbReference type="Gene3D" id="3.30.420.10">
    <property type="entry name" value="Ribonuclease H-like superfamily/Ribonuclease H"/>
    <property type="match status" value="1"/>
</dbReference>
<accession>A0AA51RV25</accession>
<dbReference type="InterPro" id="IPR012337">
    <property type="entry name" value="RNaseH-like_sf"/>
</dbReference>
<proteinExistence type="predicted"/>
<dbReference type="RefSeq" id="WP_309203392.1">
    <property type="nucleotide sequence ID" value="NZ_CP133548.1"/>
</dbReference>
<dbReference type="GO" id="GO:0008408">
    <property type="term" value="F:3'-5' exonuclease activity"/>
    <property type="evidence" value="ECO:0007669"/>
    <property type="project" value="TreeGrafter"/>
</dbReference>